<sequence>MLLIGIGGGQRACWLPRLWTARNAYLRCRCVEILLRATLKFQRRKEQICSQFVVVVNLIFVLGLTIRSLHRISVRRLQVIVKTVVRQLLVMIRVLNTFTEIERPVPMYGTNPRTRSTGNYRCRLRLDTVRLSVLDVILQPHHGTATFVAKVGIVQLDLLVQHHGAPVLVSMSLGACSLPATKFRH</sequence>
<dbReference type="EMBL" id="HBUE01248196">
    <property type="protein sequence ID" value="CAG6553027.1"/>
    <property type="molecule type" value="Transcribed_RNA"/>
</dbReference>
<organism evidence="1">
    <name type="scientific">Culex pipiens</name>
    <name type="common">House mosquito</name>
    <dbReference type="NCBI Taxonomy" id="7175"/>
    <lineage>
        <taxon>Eukaryota</taxon>
        <taxon>Metazoa</taxon>
        <taxon>Ecdysozoa</taxon>
        <taxon>Arthropoda</taxon>
        <taxon>Hexapoda</taxon>
        <taxon>Insecta</taxon>
        <taxon>Pterygota</taxon>
        <taxon>Neoptera</taxon>
        <taxon>Endopterygota</taxon>
        <taxon>Diptera</taxon>
        <taxon>Nematocera</taxon>
        <taxon>Culicoidea</taxon>
        <taxon>Culicidae</taxon>
        <taxon>Culicinae</taxon>
        <taxon>Culicini</taxon>
        <taxon>Culex</taxon>
        <taxon>Culex</taxon>
    </lineage>
</organism>
<proteinExistence type="predicted"/>
<reference evidence="1" key="1">
    <citation type="submission" date="2021-05" db="EMBL/GenBank/DDBJ databases">
        <authorList>
            <person name="Alioto T."/>
            <person name="Alioto T."/>
            <person name="Gomez Garrido J."/>
        </authorList>
    </citation>
    <scope>NUCLEOTIDE SEQUENCE</scope>
</reference>
<dbReference type="EMBL" id="HBUE01355381">
    <property type="protein sequence ID" value="CAG6605361.1"/>
    <property type="molecule type" value="Transcribed_RNA"/>
</dbReference>
<dbReference type="AlphaFoldDB" id="A0A8D8N5M5"/>
<protein>
    <submittedName>
        <fullName evidence="1">(northern house mosquito) hypothetical protein</fullName>
    </submittedName>
</protein>
<evidence type="ECO:0000313" key="1">
    <source>
        <dbReference type="EMBL" id="CAG6553027.1"/>
    </source>
</evidence>
<accession>A0A8D8N5M5</accession>
<name>A0A8D8N5M5_CULPI</name>